<protein>
    <submittedName>
        <fullName evidence="2">Stage II sporulation protein M</fullName>
    </submittedName>
</protein>
<comment type="caution">
    <text evidence="2">The sequence shown here is derived from an EMBL/GenBank/DDBJ whole genome shotgun (WGS) entry which is preliminary data.</text>
</comment>
<feature type="transmembrane region" description="Helical" evidence="1">
    <location>
        <begin position="172"/>
        <end position="192"/>
    </location>
</feature>
<gene>
    <name evidence="2" type="ORF">D7V94_03475</name>
</gene>
<reference evidence="2 3" key="1">
    <citation type="submission" date="2018-09" db="EMBL/GenBank/DDBJ databases">
        <title>Murine metabolic-syndrome-specific gut microbial biobank.</title>
        <authorList>
            <person name="Liu C."/>
        </authorList>
    </citation>
    <scope>NUCLEOTIDE SEQUENCE [LARGE SCALE GENOMIC DNA]</scope>
    <source>
        <strain evidence="2 3">0.1xD8-82</strain>
    </source>
</reference>
<dbReference type="EMBL" id="RAYQ01000002">
    <property type="protein sequence ID" value="RKI93739.1"/>
    <property type="molecule type" value="Genomic_DNA"/>
</dbReference>
<feature type="transmembrane region" description="Helical" evidence="1">
    <location>
        <begin position="76"/>
        <end position="100"/>
    </location>
</feature>
<dbReference type="InterPro" id="IPR002798">
    <property type="entry name" value="SpoIIM-like"/>
</dbReference>
<organism evidence="2 3">
    <name type="scientific">Parablautia intestinalis</name>
    <dbReference type="NCBI Taxonomy" id="2320100"/>
    <lineage>
        <taxon>Bacteria</taxon>
        <taxon>Bacillati</taxon>
        <taxon>Bacillota</taxon>
        <taxon>Clostridia</taxon>
        <taxon>Lachnospirales</taxon>
        <taxon>Lachnospiraceae</taxon>
        <taxon>Parablautia</taxon>
    </lineage>
</organism>
<sequence length="204" mass="23042">MLVMNKAERNSTYSFWFYLFLGSFLMGVLIMNVGNETLLSEGGIFSQTSVGRLRYMEIDSGRFFRYVLEHRMGEGAVLLLLSSTWIGVIAIYACIVWQGILAGMTITAAVIRYGIKGLLLILGSLFPHQLLLIPAEVMLLGWCYENCGKSRLSGKYAASYHRNMRQQYLKQAIGLLWIVMVIFIGCILESYVNPILLSDLVKIF</sequence>
<accession>A0A3A9ARA4</accession>
<evidence type="ECO:0000313" key="3">
    <source>
        <dbReference type="Proteomes" id="UP000280696"/>
    </source>
</evidence>
<feature type="transmembrane region" description="Helical" evidence="1">
    <location>
        <begin position="106"/>
        <end position="126"/>
    </location>
</feature>
<evidence type="ECO:0000313" key="2">
    <source>
        <dbReference type="EMBL" id="RKI93739.1"/>
    </source>
</evidence>
<keyword evidence="1" id="KW-0472">Membrane</keyword>
<dbReference type="OrthoDB" id="2050362at2"/>
<feature type="transmembrane region" description="Helical" evidence="1">
    <location>
        <begin position="12"/>
        <end position="31"/>
    </location>
</feature>
<dbReference type="RefSeq" id="WP_120466764.1">
    <property type="nucleotide sequence ID" value="NZ_CATAJS010000090.1"/>
</dbReference>
<dbReference type="Proteomes" id="UP000280696">
    <property type="component" value="Unassembled WGS sequence"/>
</dbReference>
<name>A0A3A9ARA4_9FIRM</name>
<keyword evidence="3" id="KW-1185">Reference proteome</keyword>
<dbReference type="AlphaFoldDB" id="A0A3A9ARA4"/>
<dbReference type="Pfam" id="PF01944">
    <property type="entry name" value="SpoIIM"/>
    <property type="match status" value="1"/>
</dbReference>
<keyword evidence="1" id="KW-0812">Transmembrane</keyword>
<evidence type="ECO:0000256" key="1">
    <source>
        <dbReference type="SAM" id="Phobius"/>
    </source>
</evidence>
<keyword evidence="1" id="KW-1133">Transmembrane helix</keyword>
<proteinExistence type="predicted"/>